<dbReference type="OrthoDB" id="2678891at2"/>
<comment type="caution">
    <text evidence="2">The sequence shown here is derived from an EMBL/GenBank/DDBJ whole genome shotgun (WGS) entry which is preliminary data.</text>
</comment>
<evidence type="ECO:0000256" key="1">
    <source>
        <dbReference type="SAM" id="Coils"/>
    </source>
</evidence>
<sequence length="115" mass="13726">MEHKIKRYYQLKEKQREIDQELSELRQEILSQMAEQGPFEWETGGYRVKVMEHYRREYDDHKLYGALPDADVWRLVSRADPAKIAGMVKLKVISEDLLKDTYTLKKVLALQVDRK</sequence>
<evidence type="ECO:0000313" key="3">
    <source>
        <dbReference type="Proteomes" id="UP000309673"/>
    </source>
</evidence>
<keyword evidence="3" id="KW-1185">Reference proteome</keyword>
<protein>
    <submittedName>
        <fullName evidence="2">Uncharacterized protein</fullName>
    </submittedName>
</protein>
<organism evidence="2 3">
    <name type="scientific">Cohnella pontilimi</name>
    <dbReference type="NCBI Taxonomy" id="2564100"/>
    <lineage>
        <taxon>Bacteria</taxon>
        <taxon>Bacillati</taxon>
        <taxon>Bacillota</taxon>
        <taxon>Bacilli</taxon>
        <taxon>Bacillales</taxon>
        <taxon>Paenibacillaceae</taxon>
        <taxon>Cohnella</taxon>
    </lineage>
</organism>
<name>A0A4V5LS40_9BACL</name>
<dbReference type="Proteomes" id="UP000309673">
    <property type="component" value="Unassembled WGS sequence"/>
</dbReference>
<keyword evidence="1" id="KW-0175">Coiled coil</keyword>
<reference evidence="2 3" key="1">
    <citation type="submission" date="2019-04" db="EMBL/GenBank/DDBJ databases">
        <title>Cohnella sp. nov., isolated from soil.</title>
        <authorList>
            <person name="Kim W."/>
        </authorList>
    </citation>
    <scope>NUCLEOTIDE SEQUENCE [LARGE SCALE GENOMIC DNA]</scope>
    <source>
        <strain evidence="2 3">CAU 1483</strain>
    </source>
</reference>
<feature type="coiled-coil region" evidence="1">
    <location>
        <begin position="8"/>
        <end position="35"/>
    </location>
</feature>
<proteinExistence type="predicted"/>
<gene>
    <name evidence="2" type="ORF">E5161_15300</name>
</gene>
<dbReference type="RefSeq" id="WP_136778697.1">
    <property type="nucleotide sequence ID" value="NZ_SUPK01000007.1"/>
</dbReference>
<accession>A0A4V5LS40</accession>
<dbReference type="EMBL" id="SUPK01000007">
    <property type="protein sequence ID" value="TJY41069.1"/>
    <property type="molecule type" value="Genomic_DNA"/>
</dbReference>
<dbReference type="AlphaFoldDB" id="A0A4V5LS40"/>
<evidence type="ECO:0000313" key="2">
    <source>
        <dbReference type="EMBL" id="TJY41069.1"/>
    </source>
</evidence>